<organism evidence="1 2">
    <name type="scientific">Candidatus Viridilinea halotolerans</name>
    <dbReference type="NCBI Taxonomy" id="2491704"/>
    <lineage>
        <taxon>Bacteria</taxon>
        <taxon>Bacillati</taxon>
        <taxon>Chloroflexota</taxon>
        <taxon>Chloroflexia</taxon>
        <taxon>Chloroflexales</taxon>
        <taxon>Chloroflexineae</taxon>
        <taxon>Oscillochloridaceae</taxon>
        <taxon>Candidatus Viridilinea</taxon>
    </lineage>
</organism>
<dbReference type="Proteomes" id="UP000280307">
    <property type="component" value="Unassembled WGS sequence"/>
</dbReference>
<evidence type="ECO:0000313" key="2">
    <source>
        <dbReference type="Proteomes" id="UP000280307"/>
    </source>
</evidence>
<proteinExistence type="predicted"/>
<evidence type="ECO:0000313" key="1">
    <source>
        <dbReference type="EMBL" id="RRR66874.1"/>
    </source>
</evidence>
<accession>A0A426TSB7</accession>
<sequence length="80" mass="8307">MAGRGGAEGGSDEGGFDEFCEFWLRRASSAASFAMSRAINWRTSGGVSSHASSLSSAGRCGSSIPIVCRILPIRAMQHGV</sequence>
<name>A0A426TSB7_9CHLR</name>
<comment type="caution">
    <text evidence="1">The sequence shown here is derived from an EMBL/GenBank/DDBJ whole genome shotgun (WGS) entry which is preliminary data.</text>
</comment>
<dbReference type="EMBL" id="RSAS01000824">
    <property type="protein sequence ID" value="RRR66874.1"/>
    <property type="molecule type" value="Genomic_DNA"/>
</dbReference>
<dbReference type="AlphaFoldDB" id="A0A426TSB7"/>
<protein>
    <submittedName>
        <fullName evidence="1">Uncharacterized protein</fullName>
    </submittedName>
</protein>
<gene>
    <name evidence="1" type="ORF">EI684_19950</name>
</gene>
<reference evidence="1 2" key="1">
    <citation type="submission" date="2018-12" db="EMBL/GenBank/DDBJ databases">
        <title>Genome Sequence of Candidatus Viridilinea halotolerans isolated from saline sulfide-rich spring.</title>
        <authorList>
            <person name="Grouzdev D.S."/>
            <person name="Burganskaya E.I."/>
            <person name="Krutkina M.S."/>
            <person name="Sukhacheva M.V."/>
            <person name="Gorlenko V.M."/>
        </authorList>
    </citation>
    <scope>NUCLEOTIDE SEQUENCE [LARGE SCALE GENOMIC DNA]</scope>
    <source>
        <strain evidence="1">Chok-6</strain>
    </source>
</reference>